<dbReference type="Proteomes" id="UP000631535">
    <property type="component" value="Unassembled WGS sequence"/>
</dbReference>
<keyword evidence="2" id="KW-1185">Reference proteome</keyword>
<name>A0ABQ2ML79_9ACTN</name>
<evidence type="ECO:0000313" key="2">
    <source>
        <dbReference type="Proteomes" id="UP000631535"/>
    </source>
</evidence>
<dbReference type="EMBL" id="BMMP01000013">
    <property type="protein sequence ID" value="GGO53753.1"/>
    <property type="molecule type" value="Genomic_DNA"/>
</dbReference>
<gene>
    <name evidence="1" type="ORF">GCM10012287_41150</name>
</gene>
<sequence length="61" mass="6239">MPADVAGRAAGDGDAGRLRMDDRLLAVAGRVVAGMELPQELVEVRQVAGLDVGVEVARPAA</sequence>
<dbReference type="RefSeq" id="WP_189038645.1">
    <property type="nucleotide sequence ID" value="NZ_BMMP01000013.1"/>
</dbReference>
<protein>
    <submittedName>
        <fullName evidence="1">Uncharacterized protein</fullName>
    </submittedName>
</protein>
<accession>A0ABQ2ML79</accession>
<comment type="caution">
    <text evidence="1">The sequence shown here is derived from an EMBL/GenBank/DDBJ whole genome shotgun (WGS) entry which is preliminary data.</text>
</comment>
<organism evidence="1 2">
    <name type="scientific">Streptomyces daqingensis</name>
    <dbReference type="NCBI Taxonomy" id="1472640"/>
    <lineage>
        <taxon>Bacteria</taxon>
        <taxon>Bacillati</taxon>
        <taxon>Actinomycetota</taxon>
        <taxon>Actinomycetes</taxon>
        <taxon>Kitasatosporales</taxon>
        <taxon>Streptomycetaceae</taxon>
        <taxon>Streptomyces</taxon>
    </lineage>
</organism>
<reference evidence="2" key="1">
    <citation type="journal article" date="2019" name="Int. J. Syst. Evol. Microbiol.">
        <title>The Global Catalogue of Microorganisms (GCM) 10K type strain sequencing project: providing services to taxonomists for standard genome sequencing and annotation.</title>
        <authorList>
            <consortium name="The Broad Institute Genomics Platform"/>
            <consortium name="The Broad Institute Genome Sequencing Center for Infectious Disease"/>
            <person name="Wu L."/>
            <person name="Ma J."/>
        </authorList>
    </citation>
    <scope>NUCLEOTIDE SEQUENCE [LARGE SCALE GENOMIC DNA]</scope>
    <source>
        <strain evidence="2">CGMCC 4.7178</strain>
    </source>
</reference>
<evidence type="ECO:0000313" key="1">
    <source>
        <dbReference type="EMBL" id="GGO53753.1"/>
    </source>
</evidence>
<proteinExistence type="predicted"/>